<dbReference type="AlphaFoldDB" id="A0ABC8TRX2"/>
<dbReference type="PANTHER" id="PTHR36726:SF4">
    <property type="entry name" value="CLAVATA3_ESR (CLE)-RELATED PROTEIN 45"/>
    <property type="match status" value="1"/>
</dbReference>
<gene>
    <name evidence="2" type="ORF">ILEXP_LOCUS41822</name>
</gene>
<dbReference type="EMBL" id="CAUOFW020005946">
    <property type="protein sequence ID" value="CAK9172175.1"/>
    <property type="molecule type" value="Genomic_DNA"/>
</dbReference>
<feature type="region of interest" description="Disordered" evidence="1">
    <location>
        <begin position="61"/>
        <end position="85"/>
    </location>
</feature>
<accession>A0ABC8TRX2</accession>
<keyword evidence="3" id="KW-1185">Reference proteome</keyword>
<organism evidence="2 3">
    <name type="scientific">Ilex paraguariensis</name>
    <name type="common">yerba mate</name>
    <dbReference type="NCBI Taxonomy" id="185542"/>
    <lineage>
        <taxon>Eukaryota</taxon>
        <taxon>Viridiplantae</taxon>
        <taxon>Streptophyta</taxon>
        <taxon>Embryophyta</taxon>
        <taxon>Tracheophyta</taxon>
        <taxon>Spermatophyta</taxon>
        <taxon>Magnoliopsida</taxon>
        <taxon>eudicotyledons</taxon>
        <taxon>Gunneridae</taxon>
        <taxon>Pentapetalae</taxon>
        <taxon>asterids</taxon>
        <taxon>campanulids</taxon>
        <taxon>Aquifoliales</taxon>
        <taxon>Aquifoliaceae</taxon>
        <taxon>Ilex</taxon>
    </lineage>
</organism>
<dbReference type="Proteomes" id="UP001642360">
    <property type="component" value="Unassembled WGS sequence"/>
</dbReference>
<dbReference type="InterPro" id="IPR038821">
    <property type="entry name" value="CLE45-like"/>
</dbReference>
<proteinExistence type="predicted"/>
<comment type="caution">
    <text evidence="2">The sequence shown here is derived from an EMBL/GenBank/DDBJ whole genome shotgun (WGS) entry which is preliminary data.</text>
</comment>
<reference evidence="2 3" key="1">
    <citation type="submission" date="2024-02" db="EMBL/GenBank/DDBJ databases">
        <authorList>
            <person name="Vignale AGUSTIN F."/>
            <person name="Sosa J E."/>
            <person name="Modenutti C."/>
        </authorList>
    </citation>
    <scope>NUCLEOTIDE SEQUENCE [LARGE SCALE GENOMIC DNA]</scope>
</reference>
<protein>
    <submittedName>
        <fullName evidence="2">Uncharacterized protein</fullName>
    </submittedName>
</protein>
<feature type="compositionally biased region" description="Basic and acidic residues" evidence="1">
    <location>
        <begin position="76"/>
        <end position="85"/>
    </location>
</feature>
<sequence>MGRIPKGLAIQLHKVSGQSSIDFVLRWSKEDYGLVSTNQRMLQAVVSQDLINTKTKQAPVNKTFDPNISSKRRVRRGWDPIHNRS</sequence>
<evidence type="ECO:0000256" key="1">
    <source>
        <dbReference type="SAM" id="MobiDB-lite"/>
    </source>
</evidence>
<dbReference type="PANTHER" id="PTHR36726">
    <property type="entry name" value="CLAVATA3/ESR (CLE)-RELATED PROTEIN 45"/>
    <property type="match status" value="1"/>
</dbReference>
<evidence type="ECO:0000313" key="2">
    <source>
        <dbReference type="EMBL" id="CAK9172175.1"/>
    </source>
</evidence>
<name>A0ABC8TRX2_9AQUA</name>
<evidence type="ECO:0000313" key="3">
    <source>
        <dbReference type="Proteomes" id="UP001642360"/>
    </source>
</evidence>